<organism evidence="1 2">
    <name type="scientific">Pelomonas caseinilytica</name>
    <dbReference type="NCBI Taxonomy" id="2906763"/>
    <lineage>
        <taxon>Bacteria</taxon>
        <taxon>Pseudomonadati</taxon>
        <taxon>Pseudomonadota</taxon>
        <taxon>Betaproteobacteria</taxon>
        <taxon>Burkholderiales</taxon>
        <taxon>Sphaerotilaceae</taxon>
        <taxon>Roseateles</taxon>
    </lineage>
</organism>
<dbReference type="Gene3D" id="3.40.50.300">
    <property type="entry name" value="P-loop containing nucleotide triphosphate hydrolases"/>
    <property type="match status" value="1"/>
</dbReference>
<keyword evidence="2" id="KW-1185">Reference proteome</keyword>
<dbReference type="EMBL" id="JAJTWT010000021">
    <property type="protein sequence ID" value="MCE4540691.1"/>
    <property type="molecule type" value="Genomic_DNA"/>
</dbReference>
<evidence type="ECO:0000313" key="1">
    <source>
        <dbReference type="EMBL" id="MCE4540691.1"/>
    </source>
</evidence>
<dbReference type="Proteomes" id="UP001201463">
    <property type="component" value="Unassembled WGS sequence"/>
</dbReference>
<dbReference type="RefSeq" id="WP_233395346.1">
    <property type="nucleotide sequence ID" value="NZ_JAJTWT010000021.1"/>
</dbReference>
<accession>A0ABS8XPD8</accession>
<dbReference type="SUPFAM" id="SSF52540">
    <property type="entry name" value="P-loop containing nucleoside triphosphate hydrolases"/>
    <property type="match status" value="1"/>
</dbReference>
<sequence>MPPAIAGLDAALPLSSLPPPSQNAVASLGEPLPAQVEAALWRGDQLGGPVADTLASGFAKLDAELPGSGWPCGSLTEVLVPQFSVAELRLLSPALSALTGAGRTVALVAPPMAPHAPGLRHDGIDERHLVWVDVDTPRDRLWATEQLVKSGSFGATIAWLPLVRAEQIRRLQVLAGRCKGPVFLCRPLSAARDASAAPLRVVVRVLTDWLIAVEVLKRKGAPLDATLMLPSVPGGLNNIMTPRLRWPSRLIPVEPSHAVVSPAAAAVRERSEHAPASEP</sequence>
<comment type="caution">
    <text evidence="1">The sequence shown here is derived from an EMBL/GenBank/DDBJ whole genome shotgun (WGS) entry which is preliminary data.</text>
</comment>
<dbReference type="InterPro" id="IPR027417">
    <property type="entry name" value="P-loop_NTPase"/>
</dbReference>
<name>A0ABS8XPD8_9BURK</name>
<gene>
    <name evidence="1" type="primary">imuA</name>
    <name evidence="1" type="ORF">LXT12_26000</name>
</gene>
<dbReference type="InterPro" id="IPR047610">
    <property type="entry name" value="ImuA_translesion"/>
</dbReference>
<proteinExistence type="predicted"/>
<protein>
    <submittedName>
        <fullName evidence="1">Translesion DNA synthesis-associated protein ImuA</fullName>
    </submittedName>
</protein>
<evidence type="ECO:0000313" key="2">
    <source>
        <dbReference type="Proteomes" id="UP001201463"/>
    </source>
</evidence>
<dbReference type="NCBIfam" id="NF033429">
    <property type="entry name" value="ImuA_translesion"/>
    <property type="match status" value="1"/>
</dbReference>
<reference evidence="1 2" key="1">
    <citation type="submission" date="2021-12" db="EMBL/GenBank/DDBJ databases">
        <title>Genome seq of p7.</title>
        <authorList>
            <person name="Seo T."/>
        </authorList>
    </citation>
    <scope>NUCLEOTIDE SEQUENCE [LARGE SCALE GENOMIC DNA]</scope>
    <source>
        <strain evidence="1 2">P7</strain>
    </source>
</reference>